<dbReference type="SMART" id="SM00353">
    <property type="entry name" value="HLH"/>
    <property type="match status" value="1"/>
</dbReference>
<evidence type="ECO:0000259" key="7">
    <source>
        <dbReference type="PROSITE" id="PS50888"/>
    </source>
</evidence>
<keyword evidence="4" id="KW-0804">Transcription</keyword>
<dbReference type="SUPFAM" id="SSF158457">
    <property type="entry name" value="Orange domain-like"/>
    <property type="match status" value="1"/>
</dbReference>
<evidence type="ECO:0000256" key="5">
    <source>
        <dbReference type="ARBA" id="ARBA00023242"/>
    </source>
</evidence>
<dbReference type="Pfam" id="PF07527">
    <property type="entry name" value="Hairy_orange"/>
    <property type="match status" value="1"/>
</dbReference>
<dbReference type="GO" id="GO:0006355">
    <property type="term" value="P:regulation of DNA-templated transcription"/>
    <property type="evidence" value="ECO:0007669"/>
    <property type="project" value="InterPro"/>
</dbReference>
<feature type="region of interest" description="Disordered" evidence="6">
    <location>
        <begin position="175"/>
        <end position="197"/>
    </location>
</feature>
<organism evidence="9">
    <name type="scientific">Ooceraea biroi</name>
    <name type="common">Clonal raider ant</name>
    <name type="synonym">Cerapachys biroi</name>
    <dbReference type="NCBI Taxonomy" id="2015173"/>
    <lineage>
        <taxon>Eukaryota</taxon>
        <taxon>Metazoa</taxon>
        <taxon>Ecdysozoa</taxon>
        <taxon>Arthropoda</taxon>
        <taxon>Hexapoda</taxon>
        <taxon>Insecta</taxon>
        <taxon>Pterygota</taxon>
        <taxon>Neoptera</taxon>
        <taxon>Endopterygota</taxon>
        <taxon>Hymenoptera</taxon>
        <taxon>Apocrita</taxon>
        <taxon>Aculeata</taxon>
        <taxon>Formicoidea</taxon>
        <taxon>Formicidae</taxon>
        <taxon>Dorylinae</taxon>
        <taxon>Ooceraea</taxon>
    </lineage>
</organism>
<dbReference type="FunFam" id="4.10.280.10:FF:000009">
    <property type="entry name" value="Transcription factor HES-1"/>
    <property type="match status" value="1"/>
</dbReference>
<dbReference type="PROSITE" id="PS51054">
    <property type="entry name" value="ORANGE"/>
    <property type="match status" value="1"/>
</dbReference>
<protein>
    <recommendedName>
        <fullName evidence="10">Protein hairy</fullName>
    </recommendedName>
</protein>
<keyword evidence="3" id="KW-0238">DNA-binding</keyword>
<feature type="domain" description="Orange" evidence="8">
    <location>
        <begin position="138"/>
        <end position="167"/>
    </location>
</feature>
<reference evidence="9" key="2">
    <citation type="submission" date="2018-07" db="EMBL/GenBank/DDBJ databases">
        <authorList>
            <person name="Mckenzie S.K."/>
            <person name="Kronauer D.J.C."/>
        </authorList>
    </citation>
    <scope>NUCLEOTIDE SEQUENCE</scope>
    <source>
        <strain evidence="9">Clonal line C1</strain>
    </source>
</reference>
<dbReference type="SMART" id="SM00511">
    <property type="entry name" value="ORANGE"/>
    <property type="match status" value="1"/>
</dbReference>
<dbReference type="InterPro" id="IPR003650">
    <property type="entry name" value="Orange_dom"/>
</dbReference>
<feature type="region of interest" description="Disordered" evidence="6">
    <location>
        <begin position="320"/>
        <end position="349"/>
    </location>
</feature>
<dbReference type="Proteomes" id="UP000279307">
    <property type="component" value="Chromosome 13"/>
</dbReference>
<evidence type="ECO:0008006" key="10">
    <source>
        <dbReference type="Google" id="ProtNLM"/>
    </source>
</evidence>
<comment type="caution">
    <text evidence="9">The sequence shown here is derived from an EMBL/GenBank/DDBJ whole genome shotgun (WGS) entry which is preliminary data.</text>
</comment>
<keyword evidence="5" id="KW-0539">Nucleus</keyword>
<dbReference type="GO" id="GO:0046983">
    <property type="term" value="F:protein dimerization activity"/>
    <property type="evidence" value="ECO:0007669"/>
    <property type="project" value="InterPro"/>
</dbReference>
<feature type="compositionally biased region" description="Low complexity" evidence="6">
    <location>
        <begin position="254"/>
        <end position="265"/>
    </location>
</feature>
<feature type="region of interest" description="Disordered" evidence="6">
    <location>
        <begin position="254"/>
        <end position="308"/>
    </location>
</feature>
<feature type="domain" description="BHLH" evidence="7">
    <location>
        <begin position="62"/>
        <end position="119"/>
    </location>
</feature>
<dbReference type="Pfam" id="PF00010">
    <property type="entry name" value="HLH"/>
    <property type="match status" value="1"/>
</dbReference>
<dbReference type="InterPro" id="IPR036638">
    <property type="entry name" value="HLH_DNA-bd_sf"/>
</dbReference>
<dbReference type="InterPro" id="IPR050370">
    <property type="entry name" value="HES_HEY"/>
</dbReference>
<dbReference type="PANTHER" id="PTHR10985">
    <property type="entry name" value="BASIC HELIX-LOOP-HELIX TRANSCRIPTION FACTOR, HES-RELATED"/>
    <property type="match status" value="1"/>
</dbReference>
<evidence type="ECO:0000256" key="2">
    <source>
        <dbReference type="ARBA" id="ARBA00023015"/>
    </source>
</evidence>
<proteinExistence type="predicted"/>
<dbReference type="OrthoDB" id="6085656at2759"/>
<dbReference type="Gene3D" id="6.10.250.980">
    <property type="match status" value="1"/>
</dbReference>
<dbReference type="EMBL" id="QOIP01000013">
    <property type="protein sequence ID" value="RLU15286.1"/>
    <property type="molecule type" value="Genomic_DNA"/>
</dbReference>
<accession>A0A3L8D4Y1</accession>
<feature type="compositionally biased region" description="Low complexity" evidence="6">
    <location>
        <begin position="280"/>
        <end position="305"/>
    </location>
</feature>
<dbReference type="GO" id="GO:0005634">
    <property type="term" value="C:nucleus"/>
    <property type="evidence" value="ECO:0007669"/>
    <property type="project" value="UniProtKB-SubCell"/>
</dbReference>
<keyword evidence="2" id="KW-0805">Transcription regulation</keyword>
<evidence type="ECO:0000256" key="6">
    <source>
        <dbReference type="SAM" id="MobiDB-lite"/>
    </source>
</evidence>
<name>A0A3L8D4Y1_OOCBI</name>
<evidence type="ECO:0000256" key="4">
    <source>
        <dbReference type="ARBA" id="ARBA00023163"/>
    </source>
</evidence>
<dbReference type="PROSITE" id="PS50888">
    <property type="entry name" value="BHLH"/>
    <property type="match status" value="1"/>
</dbReference>
<dbReference type="Gene3D" id="4.10.280.10">
    <property type="entry name" value="Helix-loop-helix DNA-binding domain"/>
    <property type="match status" value="1"/>
</dbReference>
<dbReference type="AlphaFoldDB" id="A0A3L8D4Y1"/>
<feature type="compositionally biased region" description="Low complexity" evidence="6">
    <location>
        <begin position="29"/>
        <end position="44"/>
    </location>
</feature>
<dbReference type="CDD" id="cd18913">
    <property type="entry name" value="bHLH-O_hairy_like"/>
    <property type="match status" value="1"/>
</dbReference>
<feature type="region of interest" description="Disordered" evidence="6">
    <location>
        <begin position="1"/>
        <end position="49"/>
    </location>
</feature>
<evidence type="ECO:0000313" key="9">
    <source>
        <dbReference type="EMBL" id="RLU15286.1"/>
    </source>
</evidence>
<feature type="compositionally biased region" description="Low complexity" evidence="6">
    <location>
        <begin position="182"/>
        <end position="191"/>
    </location>
</feature>
<dbReference type="SUPFAM" id="SSF47459">
    <property type="entry name" value="HLH, helix-loop-helix DNA-binding domain"/>
    <property type="match status" value="1"/>
</dbReference>
<evidence type="ECO:0000256" key="1">
    <source>
        <dbReference type="ARBA" id="ARBA00004123"/>
    </source>
</evidence>
<comment type="subcellular location">
    <subcellularLocation>
        <location evidence="1">Nucleus</location>
    </subcellularLocation>
</comment>
<dbReference type="InterPro" id="IPR011598">
    <property type="entry name" value="bHLH_dom"/>
</dbReference>
<gene>
    <name evidence="9" type="ORF">DMN91_012280</name>
</gene>
<evidence type="ECO:0000259" key="8">
    <source>
        <dbReference type="PROSITE" id="PS51054"/>
    </source>
</evidence>
<dbReference type="GO" id="GO:1990837">
    <property type="term" value="F:sequence-specific double-stranded DNA binding"/>
    <property type="evidence" value="ECO:0007669"/>
    <property type="project" value="UniProtKB-ARBA"/>
</dbReference>
<reference evidence="9" key="1">
    <citation type="journal article" date="2018" name="Genome Res.">
        <title>The genomic architecture and molecular evolution of ant odorant receptors.</title>
        <authorList>
            <person name="McKenzie S.K."/>
            <person name="Kronauer D.J.C."/>
        </authorList>
    </citation>
    <scope>NUCLEOTIDE SEQUENCE [LARGE SCALE GENOMIC DNA]</scope>
    <source>
        <strain evidence="9">Clonal line C1</strain>
    </source>
</reference>
<evidence type="ECO:0000256" key="3">
    <source>
        <dbReference type="ARBA" id="ARBA00023125"/>
    </source>
</evidence>
<sequence length="380" mass="40537">MVPGVGATMPTGGVTVGATPPAQHVPQEAGQPAQTTPTSTTTTRRSGENRRLRYSVSLLLNLLQSNKPIMEKRRRARINNSLNDLKTLVLESMKKDPARHSKLEKADILELTVKHLESLQRQQVALATAADPTILNKFRAGYSECATEVSRFPGLETTVRRRLMTHLASCLGPMEVGSASNQPTTTQQTAQPAPPTTQLQVHILPQVDSTPRIQVQQPNGILLTNANYNGLQLVSTRLPNGDIALVLPAGAKAAPVASSPSSSPEPDSPLPNLIPFPQRTASTGSTSSASSSSSSSSTSMSPGSPVAFEAPPAAFREQATAYSPANSHRDVATSPASPAYTSDPEFDSRVFGLPLPKPLALVTRKDSMMESGMDKPWRPW</sequence>